<organism evidence="2 3">
    <name type="scientific">Candidatus Sungbacteria bacterium RIFCSPLOWO2_01_FULL_47_10</name>
    <dbReference type="NCBI Taxonomy" id="1802276"/>
    <lineage>
        <taxon>Bacteria</taxon>
        <taxon>Candidatus Sungiibacteriota</taxon>
    </lineage>
</organism>
<dbReference type="GO" id="GO:0005506">
    <property type="term" value="F:iron ion binding"/>
    <property type="evidence" value="ECO:0007669"/>
    <property type="project" value="InterPro"/>
</dbReference>
<name>A0A1G2KZR3_9BACT</name>
<dbReference type="AlphaFoldDB" id="A0A1G2KZR3"/>
<dbReference type="InterPro" id="IPR034904">
    <property type="entry name" value="FSCA_dom_sf"/>
</dbReference>
<evidence type="ECO:0000259" key="1">
    <source>
        <dbReference type="Pfam" id="PF01106"/>
    </source>
</evidence>
<reference evidence="2 3" key="1">
    <citation type="journal article" date="2016" name="Nat. Commun.">
        <title>Thousands of microbial genomes shed light on interconnected biogeochemical processes in an aquifer system.</title>
        <authorList>
            <person name="Anantharaman K."/>
            <person name="Brown C.T."/>
            <person name="Hug L.A."/>
            <person name="Sharon I."/>
            <person name="Castelle C.J."/>
            <person name="Probst A.J."/>
            <person name="Thomas B.C."/>
            <person name="Singh A."/>
            <person name="Wilkins M.J."/>
            <person name="Karaoz U."/>
            <person name="Brodie E.L."/>
            <person name="Williams K.H."/>
            <person name="Hubbard S.S."/>
            <person name="Banfield J.F."/>
        </authorList>
    </citation>
    <scope>NUCLEOTIDE SEQUENCE [LARGE SCALE GENOMIC DNA]</scope>
</reference>
<protein>
    <recommendedName>
        <fullName evidence="1">NIF system FeS cluster assembly NifU C-terminal domain-containing protein</fullName>
    </recommendedName>
</protein>
<dbReference type="InterPro" id="IPR001075">
    <property type="entry name" value="NIF_FeS_clus_asmbl_NifU_C"/>
</dbReference>
<dbReference type="Proteomes" id="UP000177982">
    <property type="component" value="Unassembled WGS sequence"/>
</dbReference>
<dbReference type="GO" id="GO:0016226">
    <property type="term" value="P:iron-sulfur cluster assembly"/>
    <property type="evidence" value="ECO:0007669"/>
    <property type="project" value="InterPro"/>
</dbReference>
<sequence length="78" mass="8950">MQEQIEKILEEIRPMLAMHLGNIEFVKFEDGIVYVRMLGTCNGCSLTQLTLRAGIEELMIERIPEIKRVEAVSEHAPH</sequence>
<evidence type="ECO:0000313" key="2">
    <source>
        <dbReference type="EMBL" id="OHA04986.1"/>
    </source>
</evidence>
<dbReference type="Pfam" id="PF01106">
    <property type="entry name" value="NifU"/>
    <property type="match status" value="1"/>
</dbReference>
<dbReference type="SUPFAM" id="SSF117916">
    <property type="entry name" value="Fe-S cluster assembly (FSCA) domain-like"/>
    <property type="match status" value="1"/>
</dbReference>
<proteinExistence type="predicted"/>
<evidence type="ECO:0000313" key="3">
    <source>
        <dbReference type="Proteomes" id="UP000177982"/>
    </source>
</evidence>
<dbReference type="GO" id="GO:0051536">
    <property type="term" value="F:iron-sulfur cluster binding"/>
    <property type="evidence" value="ECO:0007669"/>
    <property type="project" value="InterPro"/>
</dbReference>
<comment type="caution">
    <text evidence="2">The sequence shown here is derived from an EMBL/GenBank/DDBJ whole genome shotgun (WGS) entry which is preliminary data.</text>
</comment>
<gene>
    <name evidence="2" type="ORF">A2934_04090</name>
</gene>
<accession>A0A1G2KZR3</accession>
<feature type="domain" description="NIF system FeS cluster assembly NifU C-terminal" evidence="1">
    <location>
        <begin position="5"/>
        <end position="70"/>
    </location>
</feature>
<dbReference type="EMBL" id="MHQO01000064">
    <property type="protein sequence ID" value="OHA04986.1"/>
    <property type="molecule type" value="Genomic_DNA"/>
</dbReference>
<dbReference type="PANTHER" id="PTHR11178">
    <property type="entry name" value="IRON-SULFUR CLUSTER SCAFFOLD PROTEIN NFU-RELATED"/>
    <property type="match status" value="1"/>
</dbReference>
<dbReference type="Gene3D" id="3.30.300.130">
    <property type="entry name" value="Fe-S cluster assembly (FSCA)"/>
    <property type="match status" value="1"/>
</dbReference>